<name>A0ABX8Y5D2_9ACTN</name>
<feature type="transmembrane region" description="Helical" evidence="1">
    <location>
        <begin position="64"/>
        <end position="90"/>
    </location>
</feature>
<accession>A0ABX8Y5D2</accession>
<feature type="transmembrane region" description="Helical" evidence="1">
    <location>
        <begin position="144"/>
        <end position="161"/>
    </location>
</feature>
<feature type="transmembrane region" description="Helical" evidence="1">
    <location>
        <begin position="31"/>
        <end position="52"/>
    </location>
</feature>
<dbReference type="Proteomes" id="UP000827138">
    <property type="component" value="Chromosome"/>
</dbReference>
<organism evidence="2 3">
    <name type="scientific">Streptomyces akebiae</name>
    <dbReference type="NCBI Taxonomy" id="2865673"/>
    <lineage>
        <taxon>Bacteria</taxon>
        <taxon>Bacillati</taxon>
        <taxon>Actinomycetota</taxon>
        <taxon>Actinomycetes</taxon>
        <taxon>Kitasatosporales</taxon>
        <taxon>Streptomycetaceae</taxon>
        <taxon>Streptomyces</taxon>
    </lineage>
</organism>
<keyword evidence="1" id="KW-1133">Transmembrane helix</keyword>
<feature type="transmembrane region" description="Helical" evidence="1">
    <location>
        <begin position="245"/>
        <end position="265"/>
    </location>
</feature>
<feature type="transmembrane region" description="Helical" evidence="1">
    <location>
        <begin position="110"/>
        <end position="132"/>
    </location>
</feature>
<evidence type="ECO:0000256" key="1">
    <source>
        <dbReference type="SAM" id="Phobius"/>
    </source>
</evidence>
<keyword evidence="1" id="KW-0812">Transmembrane</keyword>
<dbReference type="Pfam" id="PF09948">
    <property type="entry name" value="PpoB2"/>
    <property type="match status" value="1"/>
</dbReference>
<keyword evidence="3" id="KW-1185">Reference proteome</keyword>
<evidence type="ECO:0000313" key="2">
    <source>
        <dbReference type="EMBL" id="QYX83068.1"/>
    </source>
</evidence>
<reference evidence="2 3" key="1">
    <citation type="submission" date="2021-08" db="EMBL/GenBank/DDBJ databases">
        <authorList>
            <person name="Ping M."/>
        </authorList>
    </citation>
    <scope>NUCLEOTIDE SEQUENCE [LARGE SCALE GENOMIC DNA]</scope>
    <source>
        <strain evidence="2 3">MG28</strain>
    </source>
</reference>
<dbReference type="EMBL" id="CP080647">
    <property type="protein sequence ID" value="QYX83068.1"/>
    <property type="molecule type" value="Genomic_DNA"/>
</dbReference>
<proteinExistence type="predicted"/>
<evidence type="ECO:0000313" key="3">
    <source>
        <dbReference type="Proteomes" id="UP000827138"/>
    </source>
</evidence>
<protein>
    <submittedName>
        <fullName evidence="2">DUF2182 domain-containing protein</fullName>
    </submittedName>
</protein>
<gene>
    <name evidence="2" type="ORF">K1J60_20185</name>
</gene>
<feature type="transmembrane region" description="Helical" evidence="1">
    <location>
        <begin position="200"/>
        <end position="233"/>
    </location>
</feature>
<sequence>MRHSRGSALTAGRSVAPTGTGGGLLPTRDLAAAWFLVVLIAVPAWVLTIGQAQDMGVEPGTMGMALPLFLVLWVTMMAAMMLPSMAPVAITWVRGIGRQSSGWARTVRTVAFVAGYLLVWTAFGLLAYAALALSGSLVDDHPTAGRWIGSVAFLLAGLYQLGPLKYVCLRHCRDPLGHLVRYSGFRGPTRDLRVGLHHGAYCVGCCAGLMVVLVPLGVMNVAAMAGLALVIFLEKLSPRGVLLGRVVGVAFLVLAVLAPFQDWLLPGLQDSMPSMDDM</sequence>
<dbReference type="InterPro" id="IPR018688">
    <property type="entry name" value="PpoB2-like"/>
</dbReference>
<keyword evidence="1" id="KW-0472">Membrane</keyword>